<evidence type="ECO:0000313" key="2">
    <source>
        <dbReference type="Proteomes" id="UP000002899"/>
    </source>
</evidence>
<dbReference type="Proteomes" id="UP000002899">
    <property type="component" value="Chromosome II"/>
</dbReference>
<dbReference type="OrthoDB" id="391866at2759"/>
<dbReference type="RefSeq" id="XP_021338229.1">
    <property type="nucleotide sequence ID" value="XM_021481605.1"/>
</dbReference>
<organism evidence="1 2">
    <name type="scientific">Babesia microti (strain RI)</name>
    <dbReference type="NCBI Taxonomy" id="1133968"/>
    <lineage>
        <taxon>Eukaryota</taxon>
        <taxon>Sar</taxon>
        <taxon>Alveolata</taxon>
        <taxon>Apicomplexa</taxon>
        <taxon>Aconoidasida</taxon>
        <taxon>Piroplasmida</taxon>
        <taxon>Babesiidae</taxon>
        <taxon>Babesia</taxon>
    </lineage>
</organism>
<dbReference type="GeneID" id="24424323"/>
<sequence length="1330" mass="153849">MKIIIEFIQLILFPVIVYSIDIWTEFDMALSYRTSRILNNVILSFLYDSKSSLLIDKLNLTYGIFLPVDKTEYIPSENSCPELEQSYISLIKKIMRIPILDHGTQFELELERVSMKLLSKTCSNDGLQCQRNEDGLNGDVSANTQLKEMEQAQIVNLLVSELCNITELANSYWDSELDEFTNSFLSNLGYKGRHISKIHKNCLYNSSDGLNKRQRMDFHKYFDHEIKKSQIFILELNQKIKEFSNSPKKYRLNTTDFNTAFLKHFPHEYYSFLEWLTLYEYLEKFKNDLIQEINLNTNFDKGDVESAIKFISGEIISGDFVKIIKNRRIDDKIYKVLHVRKETLPNLFNKMASKQVFLQDSETGKRLQIESNLLIRTMDIACVYRNIQLKFFKELAITKYSYLIKKAYMKSNVNCKFGDILLSTIISMLNGDSKLKNITLEHVISAIEILNYSLRFNEFPGGFDNDLKMPNNINVQGLTTPNLMKCGSPLLILIINRYNSLTGKFPDYQNCSLKSVGGDIGKCEPVSTKINSFEVWKKAFEVSFSNNILDLSFDDKSISFWNSSIKSSRTDDASIVQGYAECDIKCLNSLLLNKGTKNNIVFDILGQMSWHLSSDMMLLDKLIAKFYSMISIQTSSIKSYGETNVSAEVSNRLKYRTCDNGCYTYEPDSVLLGCFRWLENKSNHVQKIPLMNYYYLALSIHSRFTEILNTYKNFNPGKLSKKFTRSVIHKYYKFHSIYIHTKFMPPQNYPLASYVLQIVFFLNDYLENYKSNGINGFPKNFNELAKAAEPSSLSSVNKLRNFINVLRKYAIEFIFRFISNNNKIKKDGVVGYIKYKMVKLGGISKLFRSVINDGNNANLEYGSLAVATVLSWALNGQEIVPKHDSKQWKPYVSNLFSSNIPQYRKYFFYMILNNAKSPDQVAWDMISEKCKINNPKAVKRNLLNVLTAKNNILLVVDMAKEIVENCNNTNYDIETSRLFTESNCHYLKLDAIKHIKFNDMKIGNFIKSILNNGIKNRIGKTNVVECDWFYDIEYYKLVQKKVSSDKEDYVNLNLIKTIKLSFGYKEFEYEYVPRDVFITGVYDYYSLLFDNLGNCNKTNEIVDAKCQYEILIKDSKKQILLQQVYDGKVYVLKRPIQTKYKFGRVFLTEDTLNRLLISSIEIPECNGKCNVDDFRKVILDNLLMDGLEAPIIKPRSIDESYIHSLNVLDFNSTIFELYHVKDIVSGETITIDDVKQQRDVLVCADDDFYHNNIDIESIKYGENVGGLMKYPAFGYKFLKKYNAKHMRNGYGYFLVNLLPDLSESCNNSGIIVDPVETKTKKIAQVAINVN</sequence>
<accession>A0A1R4AAK9</accession>
<keyword evidence="2" id="KW-1185">Reference proteome</keyword>
<protein>
    <submittedName>
        <fullName evidence="1">High molecular weight rhoptry protein 2 (RhopH2)</fullName>
    </submittedName>
</protein>
<dbReference type="KEGG" id="bmic:BMR1_02g02691"/>
<dbReference type="VEuPathDB" id="PiroplasmaDB:BMR1_02g02691"/>
<dbReference type="EMBL" id="FO082872">
    <property type="protein sequence ID" value="SJK86031.1"/>
    <property type="molecule type" value="Genomic_DNA"/>
</dbReference>
<proteinExistence type="predicted"/>
<evidence type="ECO:0000313" key="1">
    <source>
        <dbReference type="EMBL" id="SJK86031.1"/>
    </source>
</evidence>
<reference evidence="1 2" key="2">
    <citation type="journal article" date="2013" name="PLoS ONE">
        <title>Whole genome mapping and re-organization of the nuclear and mitochondrial genomes of Babesia microti isolates.</title>
        <authorList>
            <person name="Cornillot E."/>
            <person name="Dassouli A."/>
            <person name="Garg A."/>
            <person name="Pachikara N."/>
            <person name="Randazzo S."/>
            <person name="Depoix D."/>
            <person name="Carcy B."/>
            <person name="Delbecq S."/>
            <person name="Frutos R."/>
            <person name="Silva J.C."/>
            <person name="Sutton R."/>
            <person name="Krause P.J."/>
            <person name="Mamoun C.B."/>
        </authorList>
    </citation>
    <scope>NUCLEOTIDE SEQUENCE [LARGE SCALE GENOMIC DNA]</scope>
    <source>
        <strain evidence="1 2">RI</strain>
    </source>
</reference>
<reference evidence="1 2" key="3">
    <citation type="journal article" date="2016" name="Sci. Rep.">
        <title>Genome-wide diversity and gene expression profiling of Babesia microti isolates identify polymorphic genes that mediate host-pathogen interactions.</title>
        <authorList>
            <person name="Silva J.C."/>
            <person name="Cornillot E."/>
            <person name="McCracken C."/>
            <person name="Usmani-Brown S."/>
            <person name="Dwivedi A."/>
            <person name="Ifeonu O.O."/>
            <person name="Crabtree J."/>
            <person name="Gotia H.T."/>
            <person name="Virji A.Z."/>
            <person name="Reynes C."/>
            <person name="Colinge J."/>
            <person name="Kumar V."/>
            <person name="Lawres L."/>
            <person name="Pazzi J.E."/>
            <person name="Pablo J.V."/>
            <person name="Hung C."/>
            <person name="Brancato J."/>
            <person name="Kumari P."/>
            <person name="Orvis J."/>
            <person name="Tretina K."/>
            <person name="Chibucos M."/>
            <person name="Ott S."/>
            <person name="Sadzewicz L."/>
            <person name="Sengamalay N."/>
            <person name="Shetty A.C."/>
            <person name="Su Q."/>
            <person name="Tallon L."/>
            <person name="Fraser C.M."/>
            <person name="Frutos R."/>
            <person name="Molina D.M."/>
            <person name="Krause P.J."/>
            <person name="Ben Mamoun C."/>
        </authorList>
    </citation>
    <scope>NUCLEOTIDE SEQUENCE [LARGE SCALE GENOMIC DNA]</scope>
    <source>
        <strain evidence="1 2">RI</strain>
    </source>
</reference>
<reference evidence="1 2" key="1">
    <citation type="journal article" date="2012" name="Nucleic Acids Res.">
        <title>Sequencing of the smallest Apicomplexan genome from the human pathogen Babesia microti.</title>
        <authorList>
            <person name="Cornillot E."/>
            <person name="Hadj-Kaddour K."/>
            <person name="Dassouli A."/>
            <person name="Noel B."/>
            <person name="Ranwez V."/>
            <person name="Vacherie B."/>
            <person name="Augagneur Y."/>
            <person name="Bres V."/>
            <person name="Duclos A."/>
            <person name="Randazzo S."/>
            <person name="Carcy B."/>
            <person name="Debierre-Grockiego F."/>
            <person name="Delbecq S."/>
            <person name="Moubri-Menage K."/>
            <person name="Shams-Eldin H."/>
            <person name="Usmani-Brown S."/>
            <person name="Bringaud F."/>
            <person name="Wincker P."/>
            <person name="Vivares C.P."/>
            <person name="Schwarz R.T."/>
            <person name="Schetters T.P."/>
            <person name="Krause P.J."/>
            <person name="Gorenflot A."/>
            <person name="Berry V."/>
            <person name="Barbe V."/>
            <person name="Ben Mamoun C."/>
        </authorList>
    </citation>
    <scope>NUCLEOTIDE SEQUENCE [LARGE SCALE GENOMIC DNA]</scope>
    <source>
        <strain evidence="1 2">RI</strain>
    </source>
</reference>
<name>A0A1R4AAK9_BABMR</name>